<feature type="non-terminal residue" evidence="2">
    <location>
        <position position="61"/>
    </location>
</feature>
<evidence type="ECO:0000313" key="2">
    <source>
        <dbReference type="EMBL" id="KFM68454.1"/>
    </source>
</evidence>
<dbReference type="Proteomes" id="UP000054359">
    <property type="component" value="Unassembled WGS sequence"/>
</dbReference>
<feature type="transmembrane region" description="Helical" evidence="1">
    <location>
        <begin position="12"/>
        <end position="29"/>
    </location>
</feature>
<reference evidence="2 3" key="1">
    <citation type="submission" date="2013-11" db="EMBL/GenBank/DDBJ databases">
        <title>Genome sequencing of Stegodyphus mimosarum.</title>
        <authorList>
            <person name="Bechsgaard J."/>
        </authorList>
    </citation>
    <scope>NUCLEOTIDE SEQUENCE [LARGE SCALE GENOMIC DNA]</scope>
</reference>
<accession>A0A087TTL5</accession>
<keyword evidence="1" id="KW-0812">Transmembrane</keyword>
<evidence type="ECO:0000313" key="3">
    <source>
        <dbReference type="Proteomes" id="UP000054359"/>
    </source>
</evidence>
<sequence length="61" mass="6752">MGGTTQPHLCYWTYGLLGVSSGFCILFLPETSNKKLPESLMDGEAFHRNDIIINCRTLSSS</sequence>
<dbReference type="EMBL" id="KK116685">
    <property type="protein sequence ID" value="KFM68454.1"/>
    <property type="molecule type" value="Genomic_DNA"/>
</dbReference>
<name>A0A087TTL5_STEMI</name>
<evidence type="ECO:0000256" key="1">
    <source>
        <dbReference type="SAM" id="Phobius"/>
    </source>
</evidence>
<dbReference type="AlphaFoldDB" id="A0A087TTL5"/>
<dbReference type="OrthoDB" id="3936150at2759"/>
<keyword evidence="1" id="KW-1133">Transmembrane helix</keyword>
<organism evidence="2 3">
    <name type="scientific">Stegodyphus mimosarum</name>
    <name type="common">African social velvet spider</name>
    <dbReference type="NCBI Taxonomy" id="407821"/>
    <lineage>
        <taxon>Eukaryota</taxon>
        <taxon>Metazoa</taxon>
        <taxon>Ecdysozoa</taxon>
        <taxon>Arthropoda</taxon>
        <taxon>Chelicerata</taxon>
        <taxon>Arachnida</taxon>
        <taxon>Araneae</taxon>
        <taxon>Araneomorphae</taxon>
        <taxon>Entelegynae</taxon>
        <taxon>Eresoidea</taxon>
        <taxon>Eresidae</taxon>
        <taxon>Stegodyphus</taxon>
    </lineage>
</organism>
<keyword evidence="1" id="KW-0472">Membrane</keyword>
<protein>
    <submittedName>
        <fullName evidence="2">Uncharacterized protein</fullName>
    </submittedName>
</protein>
<gene>
    <name evidence="2" type="ORF">X975_11857</name>
</gene>
<proteinExistence type="predicted"/>
<keyword evidence="3" id="KW-1185">Reference proteome</keyword>